<dbReference type="WormBase" id="CBG23742">
    <property type="protein sequence ID" value="CBP46518"/>
    <property type="gene ID" value="WBGene00042012"/>
    <property type="gene designation" value="Cbr-npp-6"/>
</dbReference>
<comment type="subcellular location">
    <subcellularLocation>
        <location evidence="1">Nucleus</location>
    </subcellularLocation>
</comment>
<dbReference type="PANTHER" id="PTHR21286">
    <property type="entry name" value="NUCLEAR PORE COMPLEX PROTEIN NUP160"/>
    <property type="match status" value="1"/>
</dbReference>
<dbReference type="PANTHER" id="PTHR21286:SF0">
    <property type="entry name" value="NUCLEAR PORE COMPLEX PROTEIN NUP160"/>
    <property type="match status" value="1"/>
</dbReference>
<evidence type="ECO:0000313" key="9">
    <source>
        <dbReference type="WormBase" id="CBG23742"/>
    </source>
</evidence>
<dbReference type="EMBL" id="HE601040">
    <property type="protein sequence ID" value="CAP20509.2"/>
    <property type="molecule type" value="Genomic_DNA"/>
</dbReference>
<dbReference type="STRING" id="6238.A8WJ67"/>
<reference evidence="7 8" key="1">
    <citation type="journal article" date="2003" name="PLoS Biol.">
        <title>The genome sequence of Caenorhabditis briggsae: a platform for comparative genomics.</title>
        <authorList>
            <person name="Stein L.D."/>
            <person name="Bao Z."/>
            <person name="Blasiar D."/>
            <person name="Blumenthal T."/>
            <person name="Brent M.R."/>
            <person name="Chen N."/>
            <person name="Chinwalla A."/>
            <person name="Clarke L."/>
            <person name="Clee C."/>
            <person name="Coghlan A."/>
            <person name="Coulson A."/>
            <person name="D'Eustachio P."/>
            <person name="Fitch D.H."/>
            <person name="Fulton L.A."/>
            <person name="Fulton R.E."/>
            <person name="Griffiths-Jones S."/>
            <person name="Harris T.W."/>
            <person name="Hillier L.W."/>
            <person name="Kamath R."/>
            <person name="Kuwabara P.E."/>
            <person name="Mardis E.R."/>
            <person name="Marra M.A."/>
            <person name="Miner T.L."/>
            <person name="Minx P."/>
            <person name="Mullikin J.C."/>
            <person name="Plumb R.W."/>
            <person name="Rogers J."/>
            <person name="Schein J.E."/>
            <person name="Sohrmann M."/>
            <person name="Spieth J."/>
            <person name="Stajich J.E."/>
            <person name="Wei C."/>
            <person name="Willey D."/>
            <person name="Wilson R.K."/>
            <person name="Durbin R."/>
            <person name="Waterston R.H."/>
        </authorList>
    </citation>
    <scope>NUCLEOTIDE SEQUENCE [LARGE SCALE GENOMIC DNA]</scope>
    <source>
        <strain evidence="7 8">AF16</strain>
    </source>
</reference>
<dbReference type="InterPro" id="IPR056535">
    <property type="entry name" value="TPR_NUP160_M"/>
</dbReference>
<evidence type="ECO:0000259" key="5">
    <source>
        <dbReference type="Pfam" id="PF11715"/>
    </source>
</evidence>
<feature type="domain" description="Nucleoporin Nup120/160 beta-propeller" evidence="5">
    <location>
        <begin position="56"/>
        <end position="604"/>
    </location>
</feature>
<keyword evidence="8" id="KW-1185">Reference proteome</keyword>
<protein>
    <submittedName>
        <fullName evidence="7">Protein CBR-NPP-6</fullName>
    </submittedName>
</protein>
<evidence type="ECO:0000256" key="2">
    <source>
        <dbReference type="ARBA" id="ARBA00022448"/>
    </source>
</evidence>
<dbReference type="GO" id="GO:0017056">
    <property type="term" value="F:structural constituent of nuclear pore"/>
    <property type="evidence" value="ECO:0000318"/>
    <property type="project" value="GO_Central"/>
</dbReference>
<organism evidence="7 8">
    <name type="scientific">Caenorhabditis briggsae</name>
    <dbReference type="NCBI Taxonomy" id="6238"/>
    <lineage>
        <taxon>Eukaryota</taxon>
        <taxon>Metazoa</taxon>
        <taxon>Ecdysozoa</taxon>
        <taxon>Nematoda</taxon>
        <taxon>Chromadorea</taxon>
        <taxon>Rhabditida</taxon>
        <taxon>Rhabditina</taxon>
        <taxon>Rhabditomorpha</taxon>
        <taxon>Rhabditoidea</taxon>
        <taxon>Rhabditidae</taxon>
        <taxon>Peloderinae</taxon>
        <taxon>Caenorhabditis</taxon>
    </lineage>
</organism>
<dbReference type="InterPro" id="IPR059141">
    <property type="entry name" value="Beta-prop_Nup120_160"/>
</dbReference>
<keyword evidence="2" id="KW-0813">Transport</keyword>
<evidence type="ECO:0000256" key="4">
    <source>
        <dbReference type="SAM" id="MobiDB-lite"/>
    </source>
</evidence>
<feature type="compositionally biased region" description="Acidic residues" evidence="4">
    <location>
        <begin position="1180"/>
        <end position="1192"/>
    </location>
</feature>
<evidence type="ECO:0000313" key="8">
    <source>
        <dbReference type="Proteomes" id="UP000008549"/>
    </source>
</evidence>
<feature type="compositionally biased region" description="Polar residues" evidence="4">
    <location>
        <begin position="1225"/>
        <end position="1245"/>
    </location>
</feature>
<dbReference type="Pfam" id="PF23386">
    <property type="entry name" value="NPP-6_helical"/>
    <property type="match status" value="1"/>
</dbReference>
<dbReference type="Pfam" id="PF23354">
    <property type="entry name" value="TPR_NUP160_120_M"/>
    <property type="match status" value="1"/>
</dbReference>
<dbReference type="GO" id="GO:0005643">
    <property type="term" value="C:nuclear pore"/>
    <property type="evidence" value="ECO:0000318"/>
    <property type="project" value="GO_Central"/>
</dbReference>
<feature type="compositionally biased region" description="Low complexity" evidence="4">
    <location>
        <begin position="1210"/>
        <end position="1224"/>
    </location>
</feature>
<feature type="compositionally biased region" description="Polar residues" evidence="4">
    <location>
        <begin position="1194"/>
        <end position="1205"/>
    </location>
</feature>
<feature type="domain" description="NUP160 middle TPR" evidence="6">
    <location>
        <begin position="866"/>
        <end position="1134"/>
    </location>
</feature>
<dbReference type="FunCoup" id="A8WJ67">
    <property type="interactions" value="241"/>
</dbReference>
<evidence type="ECO:0000256" key="1">
    <source>
        <dbReference type="ARBA" id="ARBA00004123"/>
    </source>
</evidence>
<dbReference type="eggNOG" id="KOG4521">
    <property type="taxonomic scope" value="Eukaryota"/>
</dbReference>
<dbReference type="OMA" id="YAYLLIM"/>
<dbReference type="HOGENOM" id="CLU_247500_0_0_1"/>
<evidence type="ECO:0000313" key="7">
    <source>
        <dbReference type="EMBL" id="CAP20509.2"/>
    </source>
</evidence>
<name>A8WJ67_CAEBR</name>
<keyword evidence="3" id="KW-0539">Nucleus</keyword>
<proteinExistence type="predicted"/>
<reference evidence="7 8" key="2">
    <citation type="journal article" date="2011" name="PLoS Genet.">
        <title>Caenorhabditis briggsae recombinant inbred line genotypes reveal inter-strain incompatibility and the evolution of recombination.</title>
        <authorList>
            <person name="Ross J.A."/>
            <person name="Koboldt D.C."/>
            <person name="Staisch J.E."/>
            <person name="Chamberlin H.M."/>
            <person name="Gupta B.P."/>
            <person name="Miller R.D."/>
            <person name="Baird S.E."/>
            <person name="Haag E.S."/>
        </authorList>
    </citation>
    <scope>NUCLEOTIDE SEQUENCE [LARGE SCALE GENOMIC DNA]</scope>
    <source>
        <strain evidence="7 8">AF16</strain>
    </source>
</reference>
<feature type="region of interest" description="Disordered" evidence="4">
    <location>
        <begin position="1173"/>
        <end position="1245"/>
    </location>
</feature>
<evidence type="ECO:0000259" key="6">
    <source>
        <dbReference type="Pfam" id="PF23354"/>
    </source>
</evidence>
<dbReference type="InterPro" id="IPR021717">
    <property type="entry name" value="Nucleoporin_Nup160"/>
</dbReference>
<dbReference type="Pfam" id="PF11715">
    <property type="entry name" value="Beta-prop_Nup120_160"/>
    <property type="match status" value="1"/>
</dbReference>
<dbReference type="Proteomes" id="UP000008549">
    <property type="component" value="Unassembled WGS sequence"/>
</dbReference>
<evidence type="ECO:0000256" key="3">
    <source>
        <dbReference type="ARBA" id="ARBA00023242"/>
    </source>
</evidence>
<gene>
    <name evidence="9" type="primary">npp-6</name>
    <name evidence="7" type="synonym">Cbr-npp-6</name>
    <name evidence="9" type="ORF">CBG23742</name>
    <name evidence="7" type="ORF">CBG_23742</name>
</gene>
<dbReference type="InParanoid" id="A8WJ67"/>
<accession>A8WJ67</accession>
<sequence>MDLVYGSEISFGDGFSIKPSRTLSVNTNAPLHSNIFEAKPSGGVATFPHSSHYADRVFLWRAVGQKLYIEERSLLFSIADGSLCIDFTRTSIIPGTSITIFEEGVLCIVVPTASAIHRFYAKLLSKGRDTFSILARIKEEEDFRRYQTCHVLTTQGRPIRASVTHHPTKNTVSYCTAEGQLVVVVLGSYTEPGDKHEEFTIGEVGLLGKLLGGTDRRVSDACVMKNLRPVGGVSKERKVSVQADIVFAVTRDGWVQAWNVETRKQLASTIDLNKFFASDGKSFNYQDPSDDIDGPLEQEPAELSYSIKAYSFDVDMLLIVGCEVRIGGKSVGTRVHILKMSDDQLQHMQMFETNMSADERLEDFELIQNYFPPNEADELDTTQEFEDYNPRTAAQFSLTALFKSSSAKKNYSMKRVSFAIQWKAGKVFTEFDWHPVRQFTSAATKKGEPFADDGNSAPERPYNLSADSNVETLVDVIFDTDVYSFDIVLRAIQVSSIVSENFRGALTQIRHNHWAELAKVVDAYLISVEFNRKFQLKTDRSIRLRLNAPQESQTTAVKDFWWALLRACEELDFAARGTIALSPMQLAGDLKIMTVIHKDRFTILGDNNIDFLNIISTENIPKPGHVEEKFRKIPNKLFVDLIDEAAKFADRRVYLMNKERARLTNAKHGVTVVDDDILENAYDYDSDGRFIQIKSALENSIVMLTTAFVEASTFDNGKPFEDPCAHVFGGSFSQSLVSANIRKSVESRVHFALTLQALLNAITEQKSRAGVPSFGDVEALSCELREIIRVYRELNEQLDLKILKNGAKMSIGTWLTSDNDGLAMMKREGGYGPNGYDEIRESDFNWFVGVTTESAVRALLSSSEILVLPRRLVILKQYKVLLTILNSYISETRALKPVITFYRGIAYSGTDHPVKALNAFQSCLDAFTEGNVPLRKAVYYLLPKRFAVTKGKDPLEQLTASEFFLTVVRFLQEHGHAEEVCSVSMRAIESLPIENESVQVISNTLFNHLTNRREWFQALKLILKTTLRAETRRASICELLTLMLAVGEWETIATMKFGVHEQIVEDFLRDAACRQSPADKKHYFELLYAFYMARKDFRKGACAMYEYARHIETAACMTPELLRRRRDCLAAVLNLQSVLSIEPEGETQPLCCSNDFVVNTDSGAIYDDYTDTNLVFPIPSDDETETETDSSEDASNQPDETVSSHKNPRSGATTTGTSSSSGSSPENYQRRASQGTSCSGRTSDSAMIRSRKLNYAMGSDTDMDTDGEQMPRLPLNKRRKLLVLSEKDIRDEWVLCSARVGLLASGEFKGVPPTDVEDLFALLVDTLHFDDAFDIARQFHLDARKLFFTVTREAILIDALRDDLNIEMASTHQAGWVRLNRRHCLSVATAEDHWAVVRGLVDAALAEWPGDSRPLRGSAEAFLSYKVGVPYWLHNVYEKKDANDYLRCLVDYESYAIALQVLEDIVEHETLQVSQPNARTWLPYGVIDELMISSADYVRKMSMKTPEDQVLAADVANLRQKADKKLMTYFRKVSDFEQAQKMSSRFFDK</sequence>